<evidence type="ECO:0000256" key="2">
    <source>
        <dbReference type="ARBA" id="ARBA00012856"/>
    </source>
</evidence>
<reference evidence="10" key="2">
    <citation type="submission" date="2015-01" db="EMBL/GenBank/DDBJ databases">
        <title>Evolutionary Origins and Diversification of the Mycorrhizal Mutualists.</title>
        <authorList>
            <consortium name="DOE Joint Genome Institute"/>
            <consortium name="Mycorrhizal Genomics Consortium"/>
            <person name="Kohler A."/>
            <person name="Kuo A."/>
            <person name="Nagy L.G."/>
            <person name="Floudas D."/>
            <person name="Copeland A."/>
            <person name="Barry K.W."/>
            <person name="Cichocki N."/>
            <person name="Veneault-Fourrey C."/>
            <person name="LaButti K."/>
            <person name="Lindquist E.A."/>
            <person name="Lipzen A."/>
            <person name="Lundell T."/>
            <person name="Morin E."/>
            <person name="Murat C."/>
            <person name="Riley R."/>
            <person name="Ohm R."/>
            <person name="Sun H."/>
            <person name="Tunlid A."/>
            <person name="Henrissat B."/>
            <person name="Grigoriev I.V."/>
            <person name="Hibbett D.S."/>
            <person name="Martin F."/>
        </authorList>
    </citation>
    <scope>NUCLEOTIDE SEQUENCE [LARGE SCALE GENOMIC DNA]</scope>
    <source>
        <strain evidence="10">MUT 4182</strain>
    </source>
</reference>
<dbReference type="PANTHER" id="PTHR48069">
    <property type="entry name" value="DIHYDROFOLATE REDUCTASE"/>
    <property type="match status" value="1"/>
</dbReference>
<dbReference type="InterPro" id="IPR017925">
    <property type="entry name" value="DHFR_CS"/>
</dbReference>
<keyword evidence="5" id="KW-0521">NADP</keyword>
<evidence type="ECO:0000256" key="4">
    <source>
        <dbReference type="ARBA" id="ARBA00022563"/>
    </source>
</evidence>
<evidence type="ECO:0000313" key="10">
    <source>
        <dbReference type="Proteomes" id="UP000054248"/>
    </source>
</evidence>
<dbReference type="PROSITE" id="PS00075">
    <property type="entry name" value="DHFR_1"/>
    <property type="match status" value="1"/>
</dbReference>
<evidence type="ECO:0000313" key="9">
    <source>
        <dbReference type="EMBL" id="KIO21561.1"/>
    </source>
</evidence>
<evidence type="ECO:0000256" key="1">
    <source>
        <dbReference type="ARBA" id="ARBA00004903"/>
    </source>
</evidence>
<dbReference type="Proteomes" id="UP000054248">
    <property type="component" value="Unassembled WGS sequence"/>
</dbReference>
<evidence type="ECO:0000256" key="6">
    <source>
        <dbReference type="ARBA" id="ARBA00023002"/>
    </source>
</evidence>
<dbReference type="Gene3D" id="3.40.430.10">
    <property type="entry name" value="Dihydrofolate Reductase, subunit A"/>
    <property type="match status" value="1"/>
</dbReference>
<dbReference type="SUPFAM" id="SSF53597">
    <property type="entry name" value="Dihydrofolate reductase-like"/>
    <property type="match status" value="1"/>
</dbReference>
<dbReference type="STRING" id="1051891.A0A0C3Q9Y5"/>
<dbReference type="GO" id="GO:0005739">
    <property type="term" value="C:mitochondrion"/>
    <property type="evidence" value="ECO:0007669"/>
    <property type="project" value="TreeGrafter"/>
</dbReference>
<dbReference type="InterPro" id="IPR001796">
    <property type="entry name" value="DHFR_dom"/>
</dbReference>
<dbReference type="EMBL" id="KN823134">
    <property type="protein sequence ID" value="KIO21561.1"/>
    <property type="molecule type" value="Genomic_DNA"/>
</dbReference>
<dbReference type="OrthoDB" id="414698at2759"/>
<sequence>MELTLIVAATITHGIGHSGALPWRLPNEMAYFAKVTSKAPQGGINAVVMGRKSWESIPPKYRPLKNRLNVVVSRQPEYDLGMPPPTQSSLTSPTSSLAILRPSLASALGSLQDILPSDASSLHRTFIIGGASIYAEALNLSSSPQESLPFVNRILLTRVLSPAYSECDVFFPDFQALDSRWKRSSHKELEEWTGLQVSEGVQEERGTRYEYQMWTR</sequence>
<keyword evidence="4" id="KW-0554">One-carbon metabolism</keyword>
<dbReference type="GO" id="GO:0046655">
    <property type="term" value="P:folic acid metabolic process"/>
    <property type="evidence" value="ECO:0007669"/>
    <property type="project" value="TreeGrafter"/>
</dbReference>
<evidence type="ECO:0000256" key="7">
    <source>
        <dbReference type="RuleBase" id="RU004474"/>
    </source>
</evidence>
<gene>
    <name evidence="9" type="ORF">M407DRAFT_125307</name>
</gene>
<keyword evidence="6" id="KW-0560">Oxidoreductase</keyword>
<dbReference type="InterPro" id="IPR012259">
    <property type="entry name" value="DHFR"/>
</dbReference>
<dbReference type="PANTHER" id="PTHR48069:SF3">
    <property type="entry name" value="DIHYDROFOLATE REDUCTASE"/>
    <property type="match status" value="1"/>
</dbReference>
<feature type="domain" description="DHFR" evidence="8">
    <location>
        <begin position="2"/>
        <end position="216"/>
    </location>
</feature>
<comment type="pathway">
    <text evidence="1">Cofactor biosynthesis; tetrahydrofolate biosynthesis; 5,6,7,8-tetrahydrofolate from 7,8-dihydrofolate: step 1/1.</text>
</comment>
<dbReference type="GO" id="GO:0006730">
    <property type="term" value="P:one-carbon metabolic process"/>
    <property type="evidence" value="ECO:0007669"/>
    <property type="project" value="UniProtKB-KW"/>
</dbReference>
<dbReference type="HOGENOM" id="CLU_043966_2_1_1"/>
<keyword evidence="10" id="KW-1185">Reference proteome</keyword>
<evidence type="ECO:0000256" key="5">
    <source>
        <dbReference type="ARBA" id="ARBA00022857"/>
    </source>
</evidence>
<evidence type="ECO:0000256" key="3">
    <source>
        <dbReference type="ARBA" id="ARBA00018886"/>
    </source>
</evidence>
<dbReference type="GO" id="GO:0046654">
    <property type="term" value="P:tetrahydrofolate biosynthetic process"/>
    <property type="evidence" value="ECO:0007669"/>
    <property type="project" value="UniProtKB-UniPathway"/>
</dbReference>
<name>A0A0C3Q9Y5_9AGAM</name>
<dbReference type="EC" id="1.5.1.3" evidence="2"/>
<dbReference type="GO" id="GO:0004146">
    <property type="term" value="F:dihydrofolate reductase activity"/>
    <property type="evidence" value="ECO:0007669"/>
    <property type="project" value="UniProtKB-EC"/>
</dbReference>
<dbReference type="Pfam" id="PF00186">
    <property type="entry name" value="DHFR_1"/>
    <property type="match status" value="1"/>
</dbReference>
<dbReference type="AlphaFoldDB" id="A0A0C3Q9Y5"/>
<dbReference type="PROSITE" id="PS51330">
    <property type="entry name" value="DHFR_2"/>
    <property type="match status" value="1"/>
</dbReference>
<dbReference type="UniPathway" id="UPA00077">
    <property type="reaction ID" value="UER00158"/>
</dbReference>
<dbReference type="PRINTS" id="PR00070">
    <property type="entry name" value="DHFR"/>
</dbReference>
<dbReference type="GO" id="GO:0046452">
    <property type="term" value="P:dihydrofolate metabolic process"/>
    <property type="evidence" value="ECO:0007669"/>
    <property type="project" value="TreeGrafter"/>
</dbReference>
<organism evidence="9 10">
    <name type="scientific">Tulasnella calospora MUT 4182</name>
    <dbReference type="NCBI Taxonomy" id="1051891"/>
    <lineage>
        <taxon>Eukaryota</taxon>
        <taxon>Fungi</taxon>
        <taxon>Dikarya</taxon>
        <taxon>Basidiomycota</taxon>
        <taxon>Agaricomycotina</taxon>
        <taxon>Agaricomycetes</taxon>
        <taxon>Cantharellales</taxon>
        <taxon>Tulasnellaceae</taxon>
        <taxon>Tulasnella</taxon>
    </lineage>
</organism>
<evidence type="ECO:0000259" key="8">
    <source>
        <dbReference type="PROSITE" id="PS51330"/>
    </source>
</evidence>
<dbReference type="CDD" id="cd00209">
    <property type="entry name" value="DHFR"/>
    <property type="match status" value="1"/>
</dbReference>
<protein>
    <recommendedName>
        <fullName evidence="3">Dihydrofolate reductase</fullName>
        <ecNumber evidence="2">1.5.1.3</ecNumber>
    </recommendedName>
</protein>
<dbReference type="GO" id="GO:0050661">
    <property type="term" value="F:NADP binding"/>
    <property type="evidence" value="ECO:0007669"/>
    <property type="project" value="InterPro"/>
</dbReference>
<comment type="similarity">
    <text evidence="7">Belongs to the dihydrofolate reductase family.</text>
</comment>
<proteinExistence type="inferred from homology"/>
<reference evidence="9 10" key="1">
    <citation type="submission" date="2014-04" db="EMBL/GenBank/DDBJ databases">
        <authorList>
            <consortium name="DOE Joint Genome Institute"/>
            <person name="Kuo A."/>
            <person name="Girlanda M."/>
            <person name="Perotto S."/>
            <person name="Kohler A."/>
            <person name="Nagy L.G."/>
            <person name="Floudas D."/>
            <person name="Copeland A."/>
            <person name="Barry K.W."/>
            <person name="Cichocki N."/>
            <person name="Veneault-Fourrey C."/>
            <person name="LaButti K."/>
            <person name="Lindquist E.A."/>
            <person name="Lipzen A."/>
            <person name="Lundell T."/>
            <person name="Morin E."/>
            <person name="Murat C."/>
            <person name="Sun H."/>
            <person name="Tunlid A."/>
            <person name="Henrissat B."/>
            <person name="Grigoriev I.V."/>
            <person name="Hibbett D.S."/>
            <person name="Martin F."/>
            <person name="Nordberg H.P."/>
            <person name="Cantor M.N."/>
            <person name="Hua S.X."/>
        </authorList>
    </citation>
    <scope>NUCLEOTIDE SEQUENCE [LARGE SCALE GENOMIC DNA]</scope>
    <source>
        <strain evidence="9 10">MUT 4182</strain>
    </source>
</reference>
<accession>A0A0C3Q9Y5</accession>
<dbReference type="InterPro" id="IPR024072">
    <property type="entry name" value="DHFR-like_dom_sf"/>
</dbReference>